<feature type="domain" description="Peptidase C1A papain C-terminal" evidence="3">
    <location>
        <begin position="8"/>
        <end position="136"/>
    </location>
</feature>
<dbReference type="SMART" id="SM00645">
    <property type="entry name" value="Pept_C1"/>
    <property type="match status" value="1"/>
</dbReference>
<comment type="similarity">
    <text evidence="1">Belongs to the peptidase C1 family.</text>
</comment>
<reference evidence="4 5" key="1">
    <citation type="submission" date="2020-04" db="EMBL/GenBank/DDBJ databases">
        <title>Perkinsus chesapeaki whole genome sequence.</title>
        <authorList>
            <person name="Bogema D.R."/>
        </authorList>
    </citation>
    <scope>NUCLEOTIDE SEQUENCE [LARGE SCALE GENOMIC DNA]</scope>
    <source>
        <strain evidence="4">ATCC PRA-425</strain>
    </source>
</reference>
<dbReference type="AlphaFoldDB" id="A0A7J6MBC2"/>
<evidence type="ECO:0000256" key="2">
    <source>
        <dbReference type="ARBA" id="ARBA00023145"/>
    </source>
</evidence>
<comment type="caution">
    <text evidence="4">The sequence shown here is derived from an EMBL/GenBank/DDBJ whole genome shotgun (WGS) entry which is preliminary data.</text>
</comment>
<evidence type="ECO:0000313" key="5">
    <source>
        <dbReference type="Proteomes" id="UP000591131"/>
    </source>
</evidence>
<protein>
    <recommendedName>
        <fullName evidence="3">Peptidase C1A papain C-terminal domain-containing protein</fullName>
    </recommendedName>
</protein>
<name>A0A7J6MBC2_PERCH</name>
<dbReference type="Pfam" id="PF00112">
    <property type="entry name" value="Peptidase_C1"/>
    <property type="match status" value="1"/>
</dbReference>
<sequence>MNESLEDFPSDLSWVEKGAVNSPTHQGTCDSCYAIGTLGALEAACWAKTGTLPKLSIQQVVDCSREEGNSGCVLGNRESTMNYIIRYGIVSDEDYPYGDKDQQCENDVVSDKTKQYLKVRPALEELLFNTDGSHVV</sequence>
<gene>
    <name evidence="4" type="ORF">FOL47_002820</name>
</gene>
<dbReference type="InterPro" id="IPR000668">
    <property type="entry name" value="Peptidase_C1A_C"/>
</dbReference>
<dbReference type="OrthoDB" id="423263at2759"/>
<evidence type="ECO:0000256" key="1">
    <source>
        <dbReference type="ARBA" id="ARBA00008455"/>
    </source>
</evidence>
<dbReference type="InterPro" id="IPR038765">
    <property type="entry name" value="Papain-like_cys_pep_sf"/>
</dbReference>
<proteinExistence type="inferred from homology"/>
<evidence type="ECO:0000259" key="3">
    <source>
        <dbReference type="SMART" id="SM00645"/>
    </source>
</evidence>
<evidence type="ECO:0000313" key="4">
    <source>
        <dbReference type="EMBL" id="KAF4668913.1"/>
    </source>
</evidence>
<organism evidence="4 5">
    <name type="scientific">Perkinsus chesapeaki</name>
    <name type="common">Clam parasite</name>
    <name type="synonym">Perkinsus andrewsi</name>
    <dbReference type="NCBI Taxonomy" id="330153"/>
    <lineage>
        <taxon>Eukaryota</taxon>
        <taxon>Sar</taxon>
        <taxon>Alveolata</taxon>
        <taxon>Perkinsozoa</taxon>
        <taxon>Perkinsea</taxon>
        <taxon>Perkinsida</taxon>
        <taxon>Perkinsidae</taxon>
        <taxon>Perkinsus</taxon>
    </lineage>
</organism>
<keyword evidence="5" id="KW-1185">Reference proteome</keyword>
<dbReference type="GO" id="GO:0008234">
    <property type="term" value="F:cysteine-type peptidase activity"/>
    <property type="evidence" value="ECO:0007669"/>
    <property type="project" value="InterPro"/>
</dbReference>
<dbReference type="PANTHER" id="PTHR12411">
    <property type="entry name" value="CYSTEINE PROTEASE FAMILY C1-RELATED"/>
    <property type="match status" value="1"/>
</dbReference>
<dbReference type="GO" id="GO:0006508">
    <property type="term" value="P:proteolysis"/>
    <property type="evidence" value="ECO:0007669"/>
    <property type="project" value="InterPro"/>
</dbReference>
<dbReference type="Proteomes" id="UP000591131">
    <property type="component" value="Unassembled WGS sequence"/>
</dbReference>
<dbReference type="EMBL" id="JAAPAO010000181">
    <property type="protein sequence ID" value="KAF4668913.1"/>
    <property type="molecule type" value="Genomic_DNA"/>
</dbReference>
<dbReference type="InterPro" id="IPR013128">
    <property type="entry name" value="Peptidase_C1A"/>
</dbReference>
<keyword evidence="2" id="KW-0865">Zymogen</keyword>
<dbReference type="Gene3D" id="3.90.70.10">
    <property type="entry name" value="Cysteine proteinases"/>
    <property type="match status" value="1"/>
</dbReference>
<dbReference type="SUPFAM" id="SSF54001">
    <property type="entry name" value="Cysteine proteinases"/>
    <property type="match status" value="1"/>
</dbReference>
<accession>A0A7J6MBC2</accession>